<feature type="non-terminal residue" evidence="3">
    <location>
        <position position="1"/>
    </location>
</feature>
<evidence type="ECO:0000313" key="4">
    <source>
        <dbReference type="Proteomes" id="UP001341281"/>
    </source>
</evidence>
<reference evidence="3 4" key="1">
    <citation type="submission" date="2024-02" db="EMBL/GenBank/DDBJ databases">
        <title>High-quality chromosome-scale genome assembly of Pensacola bahiagrass (Paspalum notatum Flugge var. saurae).</title>
        <authorList>
            <person name="Vega J.M."/>
            <person name="Podio M."/>
            <person name="Orjuela J."/>
            <person name="Siena L.A."/>
            <person name="Pessino S.C."/>
            <person name="Combes M.C."/>
            <person name="Mariac C."/>
            <person name="Albertini E."/>
            <person name="Pupilli F."/>
            <person name="Ortiz J.P.A."/>
            <person name="Leblanc O."/>
        </authorList>
    </citation>
    <scope>NUCLEOTIDE SEQUENCE [LARGE SCALE GENOMIC DNA]</scope>
    <source>
        <strain evidence="3">R1</strain>
        <tissue evidence="3">Leaf</tissue>
    </source>
</reference>
<keyword evidence="4" id="KW-1185">Reference proteome</keyword>
<accession>A0AAQ3TWN2</accession>
<dbReference type="InterPro" id="IPR046527">
    <property type="entry name" value="PIR2-like_helical"/>
</dbReference>
<sequence>MSTFLRALPDWGKGRLSCFHGEKQPPIDDVTKYVKIASNIEKFYVAASERLPLKEMPDLVSCIYAGGLCFGLANPVSNIILNAIALLPLPPGEQQPRARRYLSLACHDLPVAIKLVHYDRLPPSSEKRCQLPDGGKMKAAFRAAALQARHPAPDVLAGFMTAQYPAGLLSPILAMVQSKKMLSQGDILDIRDLLAQQWPPNPPQVNISFRCTEPRRLLFSASLQEEGVVARCDRVIGRSKEQDGEMEVDYDAHPCEHILSLKMCLLDTIHAFYIKALARLPISARSARLLRALLMAGHCYGRMDLVSNIIFSTIWYDIAYGAEVECPQEIISTRHLSRLVSRSLDGLVAISRPTYKSEHEALYHINSSGCNVSSFLDAEDDESPSTQETACNNNTLFVDATKAAKHPQHAAFASFLMAMSKQKLTGVWSMLHTPGRRILDAEWDLLNQFVRSYVVPMSAQKDTKPPPRRLFSFASLEMFHPSASLASLGTFPPSDSLVMGQSASLFMSRETPSFRDSLTFVRKELNKLLHEYCCQHPWEPRCQLDIICGVMESSGSSYNDNSKLYHANFLVREYDDTLPQTEGKLFFAEFWGPEVVPLKQSSCRPINNHLYTEFRFLDDPEF</sequence>
<dbReference type="Pfam" id="PF12274">
    <property type="entry name" value="DUF3615"/>
    <property type="match status" value="1"/>
</dbReference>
<evidence type="ECO:0000259" key="1">
    <source>
        <dbReference type="Pfam" id="PF12274"/>
    </source>
</evidence>
<evidence type="ECO:0000259" key="2">
    <source>
        <dbReference type="Pfam" id="PF20235"/>
    </source>
</evidence>
<dbReference type="PANTHER" id="PTHR33120">
    <property type="entry name" value="EXPRESSED PROTEIN-RELATED"/>
    <property type="match status" value="1"/>
</dbReference>
<dbReference type="PANTHER" id="PTHR33120:SF42">
    <property type="entry name" value="OS12G0105000 PROTEIN"/>
    <property type="match status" value="1"/>
</dbReference>
<feature type="domain" description="PIR2-like helical" evidence="2">
    <location>
        <begin position="267"/>
        <end position="373"/>
    </location>
</feature>
<evidence type="ECO:0000313" key="3">
    <source>
        <dbReference type="EMBL" id="WVZ80004.1"/>
    </source>
</evidence>
<dbReference type="Pfam" id="PF20235">
    <property type="entry name" value="PIR2-like_helical"/>
    <property type="match status" value="2"/>
</dbReference>
<name>A0AAQ3TWN2_PASNO</name>
<organism evidence="3 4">
    <name type="scientific">Paspalum notatum var. saurae</name>
    <dbReference type="NCBI Taxonomy" id="547442"/>
    <lineage>
        <taxon>Eukaryota</taxon>
        <taxon>Viridiplantae</taxon>
        <taxon>Streptophyta</taxon>
        <taxon>Embryophyta</taxon>
        <taxon>Tracheophyta</taxon>
        <taxon>Spermatophyta</taxon>
        <taxon>Magnoliopsida</taxon>
        <taxon>Liliopsida</taxon>
        <taxon>Poales</taxon>
        <taxon>Poaceae</taxon>
        <taxon>PACMAD clade</taxon>
        <taxon>Panicoideae</taxon>
        <taxon>Andropogonodae</taxon>
        <taxon>Paspaleae</taxon>
        <taxon>Paspalinae</taxon>
        <taxon>Paspalum</taxon>
    </lineage>
</organism>
<dbReference type="AlphaFoldDB" id="A0AAQ3TWN2"/>
<dbReference type="InterPro" id="IPR022059">
    <property type="entry name" value="DUF3615"/>
</dbReference>
<protein>
    <submittedName>
        <fullName evidence="3">Uncharacterized protein</fullName>
    </submittedName>
</protein>
<dbReference type="Proteomes" id="UP001341281">
    <property type="component" value="Chromosome 06"/>
</dbReference>
<gene>
    <name evidence="3" type="ORF">U9M48_027522</name>
</gene>
<dbReference type="EMBL" id="CP144750">
    <property type="protein sequence ID" value="WVZ80004.1"/>
    <property type="molecule type" value="Genomic_DNA"/>
</dbReference>
<feature type="domain" description="DUF3615" evidence="1">
    <location>
        <begin position="526"/>
        <end position="609"/>
    </location>
</feature>
<proteinExistence type="predicted"/>
<feature type="domain" description="PIR2-like helical" evidence="2">
    <location>
        <begin position="38"/>
        <end position="87"/>
    </location>
</feature>